<evidence type="ECO:0000313" key="13">
    <source>
        <dbReference type="Proteomes" id="UP000241010"/>
    </source>
</evidence>
<keyword evidence="9 12" id="KW-0456">Lyase</keyword>
<feature type="non-terminal residue" evidence="12">
    <location>
        <position position="166"/>
    </location>
</feature>
<dbReference type="EMBL" id="PZKG01000022">
    <property type="protein sequence ID" value="PTE22464.1"/>
    <property type="molecule type" value="Genomic_DNA"/>
</dbReference>
<evidence type="ECO:0000256" key="6">
    <source>
        <dbReference type="ARBA" id="ARBA00022723"/>
    </source>
</evidence>
<comment type="similarity">
    <text evidence="2">Belongs to the iron-sulfur dependent L-serine dehydratase family.</text>
</comment>
<feature type="domain" description="Serine dehydratase beta chain" evidence="11">
    <location>
        <begin position="4"/>
        <end position="155"/>
    </location>
</feature>
<dbReference type="Pfam" id="PF03315">
    <property type="entry name" value="SDH_beta"/>
    <property type="match status" value="1"/>
</dbReference>
<dbReference type="InterPro" id="IPR029009">
    <property type="entry name" value="ASB_dom_sf"/>
</dbReference>
<dbReference type="GO" id="GO:0046872">
    <property type="term" value="F:metal ion binding"/>
    <property type="evidence" value="ECO:0007669"/>
    <property type="project" value="UniProtKB-KW"/>
</dbReference>
<evidence type="ECO:0000256" key="2">
    <source>
        <dbReference type="ARBA" id="ARBA00008636"/>
    </source>
</evidence>
<dbReference type="EC" id="4.3.1.17" evidence="3"/>
<evidence type="ECO:0000256" key="9">
    <source>
        <dbReference type="ARBA" id="ARBA00023239"/>
    </source>
</evidence>
<evidence type="ECO:0000256" key="4">
    <source>
        <dbReference type="ARBA" id="ARBA00022432"/>
    </source>
</evidence>
<comment type="caution">
    <text evidence="12">The sequence shown here is derived from an EMBL/GenBank/DDBJ whole genome shotgun (WGS) entry which is preliminary data.</text>
</comment>
<protein>
    <recommendedName>
        <fullName evidence="3">L-serine ammonia-lyase</fullName>
        <ecNumber evidence="3">4.3.1.17</ecNumber>
    </recommendedName>
</protein>
<keyword evidence="5" id="KW-0004">4Fe-4S</keyword>
<proteinExistence type="inferred from homology"/>
<reference evidence="12 13" key="1">
    <citation type="submission" date="2018-03" db="EMBL/GenBank/DDBJ databases">
        <title>Cereibacter changlensis.</title>
        <authorList>
            <person name="Meyer T.E."/>
            <person name="Miller S."/>
            <person name="Lodha T."/>
            <person name="Gandham S."/>
            <person name="Chintalapati S."/>
            <person name="Chintalapati V.R."/>
        </authorList>
    </citation>
    <scope>NUCLEOTIDE SEQUENCE [LARGE SCALE GENOMIC DNA]</scope>
    <source>
        <strain evidence="12 13">JA139</strain>
    </source>
</reference>
<dbReference type="GO" id="GO:0003941">
    <property type="term" value="F:L-serine ammonia-lyase activity"/>
    <property type="evidence" value="ECO:0007669"/>
    <property type="project" value="UniProtKB-EC"/>
</dbReference>
<evidence type="ECO:0000256" key="7">
    <source>
        <dbReference type="ARBA" id="ARBA00023004"/>
    </source>
</evidence>
<evidence type="ECO:0000256" key="3">
    <source>
        <dbReference type="ARBA" id="ARBA00012093"/>
    </source>
</evidence>
<dbReference type="Proteomes" id="UP000241010">
    <property type="component" value="Unassembled WGS sequence"/>
</dbReference>
<dbReference type="GO" id="GO:0006094">
    <property type="term" value="P:gluconeogenesis"/>
    <property type="evidence" value="ECO:0007669"/>
    <property type="project" value="UniProtKB-KW"/>
</dbReference>
<dbReference type="PANTHER" id="PTHR30182">
    <property type="entry name" value="L-SERINE DEHYDRATASE"/>
    <property type="match status" value="1"/>
</dbReference>
<evidence type="ECO:0000259" key="11">
    <source>
        <dbReference type="Pfam" id="PF03315"/>
    </source>
</evidence>
<dbReference type="Gene3D" id="3.30.1330.90">
    <property type="entry name" value="D-3-phosphoglycerate dehydrogenase, domain 3"/>
    <property type="match status" value="1"/>
</dbReference>
<dbReference type="GO" id="GO:0051539">
    <property type="term" value="F:4 iron, 4 sulfur cluster binding"/>
    <property type="evidence" value="ECO:0007669"/>
    <property type="project" value="UniProtKB-KW"/>
</dbReference>
<dbReference type="AlphaFoldDB" id="A0A2T4JX23"/>
<gene>
    <name evidence="12" type="ORF">C5F48_07245</name>
</gene>
<evidence type="ECO:0000313" key="12">
    <source>
        <dbReference type="EMBL" id="PTE22464.1"/>
    </source>
</evidence>
<evidence type="ECO:0000256" key="1">
    <source>
        <dbReference type="ARBA" id="ARBA00001966"/>
    </source>
</evidence>
<comment type="catalytic activity">
    <reaction evidence="10">
        <text>L-serine = pyruvate + NH4(+)</text>
        <dbReference type="Rhea" id="RHEA:19169"/>
        <dbReference type="ChEBI" id="CHEBI:15361"/>
        <dbReference type="ChEBI" id="CHEBI:28938"/>
        <dbReference type="ChEBI" id="CHEBI:33384"/>
        <dbReference type="EC" id="4.3.1.17"/>
    </reaction>
</comment>
<accession>A0A2T4JX23</accession>
<evidence type="ECO:0000256" key="5">
    <source>
        <dbReference type="ARBA" id="ARBA00022485"/>
    </source>
</evidence>
<sequence length="166" mass="17346">MFLSVFDMFKIGVGPSSSHTMGPMVAAARFLDLLRGSPFHAHGLRASLHGSLAFTGVGHATDRATILGLAGFEPASYDAEKADAVLAAIHESHVIEPPGLNPLRFDPKADLVFDYGPALPGHANGMVLRATDAQGDVILQETYYSVGGGFVLTAAERGGEQGRAGE</sequence>
<dbReference type="SUPFAM" id="SSF143548">
    <property type="entry name" value="Serine metabolism enzymes domain"/>
    <property type="match status" value="1"/>
</dbReference>
<dbReference type="InterPro" id="IPR005131">
    <property type="entry name" value="Ser_deHydtase_bsu"/>
</dbReference>
<keyword evidence="13" id="KW-1185">Reference proteome</keyword>
<comment type="cofactor">
    <cofactor evidence="1">
        <name>[4Fe-4S] cluster</name>
        <dbReference type="ChEBI" id="CHEBI:49883"/>
    </cofactor>
</comment>
<evidence type="ECO:0000256" key="8">
    <source>
        <dbReference type="ARBA" id="ARBA00023014"/>
    </source>
</evidence>
<organism evidence="12 13">
    <name type="scientific">Cereibacter changlensis JA139</name>
    <dbReference type="NCBI Taxonomy" id="1188249"/>
    <lineage>
        <taxon>Bacteria</taxon>
        <taxon>Pseudomonadati</taxon>
        <taxon>Pseudomonadota</taxon>
        <taxon>Alphaproteobacteria</taxon>
        <taxon>Rhodobacterales</taxon>
        <taxon>Paracoccaceae</taxon>
        <taxon>Cereibacter</taxon>
    </lineage>
</organism>
<keyword evidence="6" id="KW-0479">Metal-binding</keyword>
<name>A0A2T4JX23_9RHOB</name>
<dbReference type="PANTHER" id="PTHR30182:SF1">
    <property type="entry name" value="L-SERINE DEHYDRATASE 1"/>
    <property type="match status" value="1"/>
</dbReference>
<evidence type="ECO:0000256" key="10">
    <source>
        <dbReference type="ARBA" id="ARBA00049406"/>
    </source>
</evidence>
<keyword evidence="8" id="KW-0411">Iron-sulfur</keyword>
<keyword evidence="4" id="KW-0312">Gluconeogenesis</keyword>
<dbReference type="InterPro" id="IPR051318">
    <property type="entry name" value="Fe-S_L-Ser"/>
</dbReference>
<keyword evidence="7" id="KW-0408">Iron</keyword>
<dbReference type="RefSeq" id="WP_308812745.1">
    <property type="nucleotide sequence ID" value="NZ_PZKG01000022.1"/>
</dbReference>